<dbReference type="InterPro" id="IPR036388">
    <property type="entry name" value="WH-like_DNA-bd_sf"/>
</dbReference>
<dbReference type="InterPro" id="IPR000792">
    <property type="entry name" value="Tscrpt_reg_LuxR_C"/>
</dbReference>
<feature type="domain" description="HTH luxR-type" evidence="1">
    <location>
        <begin position="304"/>
        <end position="361"/>
    </location>
</feature>
<dbReference type="SUPFAM" id="SSF46894">
    <property type="entry name" value="C-terminal effector domain of the bipartite response regulators"/>
    <property type="match status" value="1"/>
</dbReference>
<dbReference type="SMART" id="SM00421">
    <property type="entry name" value="HTH_LUXR"/>
    <property type="match status" value="1"/>
</dbReference>
<reference evidence="2" key="1">
    <citation type="submission" date="2021-03" db="EMBL/GenBank/DDBJ databases">
        <authorList>
            <person name="Peeters C."/>
        </authorList>
    </citation>
    <scope>NUCLEOTIDE SEQUENCE</scope>
    <source>
        <strain evidence="2">LMG 31506</strain>
    </source>
</reference>
<dbReference type="GO" id="GO:0003677">
    <property type="term" value="F:DNA binding"/>
    <property type="evidence" value="ECO:0007669"/>
    <property type="project" value="InterPro"/>
</dbReference>
<protein>
    <recommendedName>
        <fullName evidence="1">HTH luxR-type domain-containing protein</fullName>
    </recommendedName>
</protein>
<keyword evidence="3" id="KW-1185">Reference proteome</keyword>
<dbReference type="EMBL" id="CAJPUY010000004">
    <property type="protein sequence ID" value="CAG2133882.1"/>
    <property type="molecule type" value="Genomic_DNA"/>
</dbReference>
<dbReference type="GO" id="GO:0006355">
    <property type="term" value="P:regulation of DNA-templated transcription"/>
    <property type="evidence" value="ECO:0007669"/>
    <property type="project" value="InterPro"/>
</dbReference>
<evidence type="ECO:0000313" key="2">
    <source>
        <dbReference type="EMBL" id="CAG2133882.1"/>
    </source>
</evidence>
<comment type="caution">
    <text evidence="2">The sequence shown here is derived from an EMBL/GenBank/DDBJ whole genome shotgun (WGS) entry which is preliminary data.</text>
</comment>
<dbReference type="InterPro" id="IPR016032">
    <property type="entry name" value="Sig_transdc_resp-reg_C-effctor"/>
</dbReference>
<dbReference type="Gene3D" id="1.10.10.10">
    <property type="entry name" value="Winged helix-like DNA-binding domain superfamily/Winged helix DNA-binding domain"/>
    <property type="match status" value="1"/>
</dbReference>
<gene>
    <name evidence="2" type="ORF">LMG31506_01262</name>
</gene>
<accession>A0A916IRL5</accession>
<evidence type="ECO:0000259" key="1">
    <source>
        <dbReference type="SMART" id="SM00421"/>
    </source>
</evidence>
<sequence>MVKDQLIGDLYESAIRQDDFLEVLQSTTEAVGANMFHMFSWDAANNCPRFSVYSAGFNWEPIIATYERYYAILDPRRDLVARAPEGTLVACQDYISDRDVERSEFYQDYQLPTAGLRYLMGARLTRPGSSETLLGLLRASGRPPFSDRDRETATSLIPHLHRAINLWQDAKVLHQDAALGNELMEQLGLAVFGLDKEGRVAYANQAGEALLRAGSSLKIKHGRLAATNSADHDALHSAILRVAKSRRGESLALQAPSGTHHELFLSIAKNPCQSPNPFNTSAILITVRRRAGSPLVTASQLQRAFGLTPAEAAVAEALIEGTAPEDYADARGISPNTVRTQVRAILSKTNSRSQVKAVSTMVWLLSQRKSE</sequence>
<dbReference type="RefSeq" id="WP_211946269.1">
    <property type="nucleotide sequence ID" value="NZ_CAJPUY010000004.1"/>
</dbReference>
<dbReference type="Proteomes" id="UP000672934">
    <property type="component" value="Unassembled WGS sequence"/>
</dbReference>
<organism evidence="2 3">
    <name type="scientific">Cupriavidus yeoncheonensis</name>
    <dbReference type="NCBI Taxonomy" id="1462994"/>
    <lineage>
        <taxon>Bacteria</taxon>
        <taxon>Pseudomonadati</taxon>
        <taxon>Pseudomonadota</taxon>
        <taxon>Betaproteobacteria</taxon>
        <taxon>Burkholderiales</taxon>
        <taxon>Burkholderiaceae</taxon>
        <taxon>Cupriavidus</taxon>
    </lineage>
</organism>
<name>A0A916IRL5_9BURK</name>
<proteinExistence type="predicted"/>
<evidence type="ECO:0000313" key="3">
    <source>
        <dbReference type="Proteomes" id="UP000672934"/>
    </source>
</evidence>
<dbReference type="AlphaFoldDB" id="A0A916IRL5"/>